<protein>
    <recommendedName>
        <fullName evidence="16">Mannosyltransferase</fullName>
        <ecNumber evidence="16">2.4.1.-</ecNumber>
    </recommendedName>
</protein>
<keyword evidence="13" id="KW-0676">Redox-active center</keyword>
<gene>
    <name evidence="19" type="ORF">PHYBLDRAFT_185479</name>
</gene>
<feature type="transmembrane region" description="Helical" evidence="16">
    <location>
        <begin position="113"/>
        <end position="132"/>
    </location>
</feature>
<evidence type="ECO:0000256" key="15">
    <source>
        <dbReference type="ARBA" id="ARBA00048899"/>
    </source>
</evidence>
<dbReference type="GO" id="GO:0016491">
    <property type="term" value="F:oxidoreductase activity"/>
    <property type="evidence" value="ECO:0007669"/>
    <property type="project" value="UniProtKB-ARBA"/>
</dbReference>
<comment type="function">
    <text evidence="14">Mannosyltransferase that operates in the biosynthetic pathway of dolichol-linked oligosaccharides, the glycan precursors employed in protein asparagine (N)-glycosylation. The assembly of dolichol-linked oligosaccharides begins on the cytosolic side of the endoplasmic reticulum membrane and finishes in its lumen. The sequential addition of sugars to dolichol pyrophosphate produces dolichol-linked oligosaccharides containing fourteen sugars, including two GlcNAcs, nine mannoses and three glucoses. Once assembled, the oligosaccharide is transferred from the lipid to nascent proteins by oligosaccharyltransferases. In the lumen of the endoplasmic reticulum, adds the eighth mannose residue in an alpha-1,6 linkage onto Man(7)GlcNAc(2)-PP-dolichol to produce Man(8)GlcNAc(2)-PP-dolichol.</text>
</comment>
<dbReference type="OrthoDB" id="19039at2759"/>
<feature type="transmembrane region" description="Helical" evidence="16">
    <location>
        <begin position="310"/>
        <end position="331"/>
    </location>
</feature>
<evidence type="ECO:0000256" key="5">
    <source>
        <dbReference type="ARBA" id="ARBA00022676"/>
    </source>
</evidence>
<evidence type="ECO:0000256" key="17">
    <source>
        <dbReference type="SAM" id="SignalP"/>
    </source>
</evidence>
<comment type="subcellular location">
    <subcellularLocation>
        <location evidence="1 16">Endoplasmic reticulum membrane</location>
        <topology evidence="1 16">Multi-pass membrane protein</topology>
    </subcellularLocation>
</comment>
<keyword evidence="17" id="KW-0732">Signal</keyword>
<dbReference type="Pfam" id="PF00462">
    <property type="entry name" value="Glutaredoxin"/>
    <property type="match status" value="1"/>
</dbReference>
<evidence type="ECO:0000256" key="7">
    <source>
        <dbReference type="ARBA" id="ARBA00022692"/>
    </source>
</evidence>
<keyword evidence="12" id="KW-1015">Disulfide bond</keyword>
<keyword evidence="4" id="KW-0813">Transport</keyword>
<keyword evidence="11 16" id="KW-0472">Membrane</keyword>
<feature type="transmembrane region" description="Helical" evidence="16">
    <location>
        <begin position="210"/>
        <end position="229"/>
    </location>
</feature>
<proteinExistence type="inferred from homology"/>
<feature type="transmembrane region" description="Helical" evidence="16">
    <location>
        <begin position="177"/>
        <end position="198"/>
    </location>
</feature>
<feature type="domain" description="Glutaredoxin" evidence="18">
    <location>
        <begin position="511"/>
        <end position="574"/>
    </location>
</feature>
<evidence type="ECO:0000256" key="14">
    <source>
        <dbReference type="ARBA" id="ARBA00044721"/>
    </source>
</evidence>
<dbReference type="InterPro" id="IPR002109">
    <property type="entry name" value="Glutaredoxin"/>
</dbReference>
<dbReference type="FunCoup" id="A0A162URR1">
    <property type="interactions" value="210"/>
</dbReference>
<dbReference type="RefSeq" id="XP_018295423.1">
    <property type="nucleotide sequence ID" value="XM_018439081.1"/>
</dbReference>
<dbReference type="CDD" id="cd03419">
    <property type="entry name" value="GRX_GRXh_1_2_like"/>
    <property type="match status" value="1"/>
</dbReference>
<dbReference type="VEuPathDB" id="FungiDB:PHYBLDRAFT_185479"/>
<feature type="transmembrane region" description="Helical" evidence="16">
    <location>
        <begin position="343"/>
        <end position="365"/>
    </location>
</feature>
<dbReference type="GO" id="GO:0006487">
    <property type="term" value="P:protein N-linked glycosylation"/>
    <property type="evidence" value="ECO:0007669"/>
    <property type="project" value="TreeGrafter"/>
</dbReference>
<keyword evidence="5 16" id="KW-0328">Glycosyltransferase</keyword>
<feature type="transmembrane region" description="Helical" evidence="16">
    <location>
        <begin position="139"/>
        <end position="157"/>
    </location>
</feature>
<feature type="transmembrane region" description="Helical" evidence="16">
    <location>
        <begin position="288"/>
        <end position="304"/>
    </location>
</feature>
<dbReference type="PANTHER" id="PTHR22760:SF1">
    <property type="entry name" value="DOL-P-MAN:MAN(7)GLCNAC(2)-PP-DOL ALPHA-1,6-MANNOSYLTRANSFERASE"/>
    <property type="match status" value="1"/>
</dbReference>
<comment type="similarity">
    <text evidence="3 16">Belongs to the glycosyltransferase 22 family.</text>
</comment>
<dbReference type="SUPFAM" id="SSF52833">
    <property type="entry name" value="Thioredoxin-like"/>
    <property type="match status" value="1"/>
</dbReference>
<evidence type="ECO:0000256" key="12">
    <source>
        <dbReference type="ARBA" id="ARBA00023157"/>
    </source>
</evidence>
<keyword evidence="9" id="KW-0249">Electron transport</keyword>
<dbReference type="Pfam" id="PF03901">
    <property type="entry name" value="Glyco_transf_22"/>
    <property type="match status" value="1"/>
</dbReference>
<dbReference type="PROSITE" id="PS00195">
    <property type="entry name" value="GLUTAREDOXIN_1"/>
    <property type="match status" value="1"/>
</dbReference>
<name>A0A162URR1_PHYB8</name>
<dbReference type="PRINTS" id="PR00160">
    <property type="entry name" value="GLUTAREDOXIN"/>
</dbReference>
<dbReference type="GeneID" id="28999987"/>
<dbReference type="InterPro" id="IPR005599">
    <property type="entry name" value="GPI_mannosylTrfase"/>
</dbReference>
<dbReference type="AlphaFoldDB" id="A0A162URR1"/>
<evidence type="ECO:0000256" key="1">
    <source>
        <dbReference type="ARBA" id="ARBA00004477"/>
    </source>
</evidence>
<evidence type="ECO:0000256" key="11">
    <source>
        <dbReference type="ARBA" id="ARBA00023136"/>
    </source>
</evidence>
<evidence type="ECO:0000256" key="4">
    <source>
        <dbReference type="ARBA" id="ARBA00022448"/>
    </source>
</evidence>
<dbReference type="InterPro" id="IPR011899">
    <property type="entry name" value="Glutaredoxin_euk/vir"/>
</dbReference>
<evidence type="ECO:0000256" key="2">
    <source>
        <dbReference type="ARBA" id="ARBA00004922"/>
    </source>
</evidence>
<evidence type="ECO:0000259" key="18">
    <source>
        <dbReference type="Pfam" id="PF00462"/>
    </source>
</evidence>
<dbReference type="NCBIfam" id="TIGR02180">
    <property type="entry name" value="GRX_euk"/>
    <property type="match status" value="1"/>
</dbReference>
<dbReference type="Proteomes" id="UP000077315">
    <property type="component" value="Unassembled WGS sequence"/>
</dbReference>
<keyword evidence="7 16" id="KW-0812">Transmembrane</keyword>
<dbReference type="InterPro" id="IPR014025">
    <property type="entry name" value="Glutaredoxin_subgr"/>
</dbReference>
<dbReference type="InParanoid" id="A0A162URR1"/>
<dbReference type="Gene3D" id="3.40.30.10">
    <property type="entry name" value="Glutaredoxin"/>
    <property type="match status" value="1"/>
</dbReference>
<comment type="pathway">
    <text evidence="2">Protein modification; protein glycosylation.</text>
</comment>
<dbReference type="InterPro" id="IPR011767">
    <property type="entry name" value="GLR_AS"/>
</dbReference>
<evidence type="ECO:0000256" key="9">
    <source>
        <dbReference type="ARBA" id="ARBA00022982"/>
    </source>
</evidence>
<evidence type="ECO:0000313" key="20">
    <source>
        <dbReference type="Proteomes" id="UP000077315"/>
    </source>
</evidence>
<evidence type="ECO:0000313" key="19">
    <source>
        <dbReference type="EMBL" id="OAD77383.1"/>
    </source>
</evidence>
<dbReference type="PROSITE" id="PS51354">
    <property type="entry name" value="GLUTAREDOXIN_2"/>
    <property type="match status" value="1"/>
</dbReference>
<dbReference type="GO" id="GO:0052917">
    <property type="term" value="F:dol-P-Man:Man(7)GlcNAc(2)-PP-Dol alpha-1,6-mannosyltransferase activity"/>
    <property type="evidence" value="ECO:0007669"/>
    <property type="project" value="UniProtKB-EC"/>
</dbReference>
<feature type="signal peptide" evidence="17">
    <location>
        <begin position="1"/>
        <end position="16"/>
    </location>
</feature>
<comment type="catalytic activity">
    <reaction evidence="15">
        <text>an alpha-D-Man-(1-&gt;2)-alpha-D-Man-(1-&gt;2)-alpha-D-Man-(1-&gt;3)-[alpha-D-Man-(1-&gt;2)-alpha-D-Man-(1-&gt;3)-alpha-D-Man-(1-&gt;6)]-beta-D-Man-(1-&gt;4)-beta-D-GlcNAc-(1-&gt;4)-alpha-D-GlcNAc-diphospho-di-trans,poly-cis-dolichol + a di-trans,poly-cis-dolichyl beta-D-mannosyl phosphate = an alpha-D-Man-(1-&gt;2)-alpha-D-Man-(1-&gt;2)-alpha-D-Man-(1-&gt;3)-[alpha-D-Man-(1-&gt;2)-alpha-D-Man-(1-&gt;3)-[alpha-D-Man-(1-&gt;6)]-alpha-D-Man-(1-&gt;6)]-beta-D-Man-(1-&gt;4)-beta-D-GlcNAc-(1-&gt;4)-alpha-D-GlcNAc-diphospho-di-trans,poly-cis-dolichol + a di-trans,poly-cis-dolichyl phosphate + H(+)</text>
        <dbReference type="Rhea" id="RHEA:29535"/>
        <dbReference type="Rhea" id="RHEA-COMP:19498"/>
        <dbReference type="Rhea" id="RHEA-COMP:19501"/>
        <dbReference type="Rhea" id="RHEA-COMP:19518"/>
        <dbReference type="Rhea" id="RHEA-COMP:19519"/>
        <dbReference type="ChEBI" id="CHEBI:15378"/>
        <dbReference type="ChEBI" id="CHEBI:57683"/>
        <dbReference type="ChEBI" id="CHEBI:58211"/>
        <dbReference type="ChEBI" id="CHEBI:132517"/>
        <dbReference type="ChEBI" id="CHEBI:132519"/>
        <dbReference type="EC" id="2.4.1.260"/>
    </reaction>
    <physiologicalReaction direction="left-to-right" evidence="15">
        <dbReference type="Rhea" id="RHEA:29536"/>
    </physiologicalReaction>
</comment>
<evidence type="ECO:0000256" key="3">
    <source>
        <dbReference type="ARBA" id="ARBA00007063"/>
    </source>
</evidence>
<keyword evidence="8 16" id="KW-0256">Endoplasmic reticulum</keyword>
<reference evidence="20" key="1">
    <citation type="submission" date="2015-06" db="EMBL/GenBank/DDBJ databases">
        <title>Expansion of signal transduction pathways in fungi by whole-genome duplication.</title>
        <authorList>
            <consortium name="DOE Joint Genome Institute"/>
            <person name="Corrochano L.M."/>
            <person name="Kuo A."/>
            <person name="Marcet-Houben M."/>
            <person name="Polaino S."/>
            <person name="Salamov A."/>
            <person name="Villalobos J.M."/>
            <person name="Alvarez M.I."/>
            <person name="Avalos J."/>
            <person name="Benito E.P."/>
            <person name="Benoit I."/>
            <person name="Burger G."/>
            <person name="Camino L.P."/>
            <person name="Canovas D."/>
            <person name="Cerda-Olmedo E."/>
            <person name="Cheng J.-F."/>
            <person name="Dominguez A."/>
            <person name="Elias M."/>
            <person name="Eslava A.P."/>
            <person name="Glaser F."/>
            <person name="Grimwood J."/>
            <person name="Gutierrez G."/>
            <person name="Heitman J."/>
            <person name="Henrissat B."/>
            <person name="Iturriaga E.A."/>
            <person name="Lang B.F."/>
            <person name="Lavin J.L."/>
            <person name="Lee S."/>
            <person name="Li W."/>
            <person name="Lindquist E."/>
            <person name="Lopez-Garcia S."/>
            <person name="Luque E.M."/>
            <person name="Marcos A.T."/>
            <person name="Martin J."/>
            <person name="McCluskey K."/>
            <person name="Medina H.R."/>
            <person name="Miralles-Duran A."/>
            <person name="Miyazaki A."/>
            <person name="Munoz-Torres E."/>
            <person name="Oguiza J.A."/>
            <person name="Ohm R."/>
            <person name="Olmedo M."/>
            <person name="Orejas M."/>
            <person name="Ortiz-Castellanos L."/>
            <person name="Pisabarro A.G."/>
            <person name="Rodriguez-Romero J."/>
            <person name="Ruiz-Herrera J."/>
            <person name="Ruiz-Vazquez R."/>
            <person name="Sanz C."/>
            <person name="Schackwitz W."/>
            <person name="Schmutz J."/>
            <person name="Shahriari M."/>
            <person name="Shelest E."/>
            <person name="Silva-Franco F."/>
            <person name="Soanes D."/>
            <person name="Syed K."/>
            <person name="Tagua V.G."/>
            <person name="Talbot N.J."/>
            <person name="Thon M."/>
            <person name="De vries R.P."/>
            <person name="Wiebenga A."/>
            <person name="Yadav J.S."/>
            <person name="Braun E.L."/>
            <person name="Baker S."/>
            <person name="Garre V."/>
            <person name="Horwitz B."/>
            <person name="Torres-Martinez S."/>
            <person name="Idnurm A."/>
            <person name="Herrera-Estrella A."/>
            <person name="Gabaldon T."/>
            <person name="Grigoriev I.V."/>
        </authorList>
    </citation>
    <scope>NUCLEOTIDE SEQUENCE [LARGE SCALE GENOMIC DNA]</scope>
    <source>
        <strain evidence="20">NRRL 1555(-)</strain>
    </source>
</reference>
<feature type="chain" id="PRO_5007840402" description="Mannosyltransferase" evidence="17">
    <location>
        <begin position="17"/>
        <end position="601"/>
    </location>
</feature>
<dbReference type="UniPathway" id="UPA00378"/>
<dbReference type="EMBL" id="KV440974">
    <property type="protein sequence ID" value="OAD77383.1"/>
    <property type="molecule type" value="Genomic_DNA"/>
</dbReference>
<evidence type="ECO:0000256" key="13">
    <source>
        <dbReference type="ARBA" id="ARBA00023284"/>
    </source>
</evidence>
<keyword evidence="6 19" id="KW-0808">Transferase</keyword>
<evidence type="ECO:0000256" key="16">
    <source>
        <dbReference type="RuleBase" id="RU363075"/>
    </source>
</evidence>
<evidence type="ECO:0000256" key="10">
    <source>
        <dbReference type="ARBA" id="ARBA00022989"/>
    </source>
</evidence>
<dbReference type="PANTHER" id="PTHR22760">
    <property type="entry name" value="GLYCOSYLTRANSFERASE"/>
    <property type="match status" value="1"/>
</dbReference>
<sequence>MRRVLFFALIAIYCIACPYTKVEESFNLQAIYDVMHGIPLSDYDHFDFPGVVPRTFVGATILGLLSRLIRPFFVGEWISTREQVIPRLILGAMVSVGMGYFERSVRLLLGKRTSTIFMILLFCQFHIVFWSSRTLPNTLALPLVLLGLSHWILSMTTRANRTTQLTLMIRYLTFTGLVFRFEVGILLAIILVFEWALYRHITFRTIIIQGALTTVVSLGLTIPIDSYFWQRWVWPEGSVFFFNAILNKSSEWGTLPFYAYFVNFLPRVLMVSYPLALMGFFTDRRIRVLLAPALVYTGLFSMLPHKEWRFIMYTIPIYTTAAAFTVSKLSLKARHSMYATVSLVGVAGALVVCFCGSIMMLLVSMKNYPGGEALSVMNNMPLQSASIHLDVLTAMTGASRFGQTHSLWSYHKDESHRSIDDYLEAEYTHLISDTPLNNTPFEIISVTYGLEKIKRKSPRIYLQNIMSIFGKDWSWETLLPVEIELEPKLYIFQLSHPQKVWVDYKIHHSSVLIYSKSYCPYCKRAKEILNKYCPHQYQVVEIDLRQDGRELQAALIERTGRRTVPAIFMNGKIIGGSDDLAALDNQGVLEPQLPCNLHYLQ</sequence>
<dbReference type="InterPro" id="IPR036249">
    <property type="entry name" value="Thioredoxin-like_sf"/>
</dbReference>
<dbReference type="STRING" id="763407.A0A162URR1"/>
<organism evidence="19 20">
    <name type="scientific">Phycomyces blakesleeanus (strain ATCC 8743b / DSM 1359 / FGSC 10004 / NBRC 33097 / NRRL 1555)</name>
    <dbReference type="NCBI Taxonomy" id="763407"/>
    <lineage>
        <taxon>Eukaryota</taxon>
        <taxon>Fungi</taxon>
        <taxon>Fungi incertae sedis</taxon>
        <taxon>Mucoromycota</taxon>
        <taxon>Mucoromycotina</taxon>
        <taxon>Mucoromycetes</taxon>
        <taxon>Mucorales</taxon>
        <taxon>Phycomycetaceae</taxon>
        <taxon>Phycomyces</taxon>
    </lineage>
</organism>
<keyword evidence="10 16" id="KW-1133">Transmembrane helix</keyword>
<feature type="transmembrane region" description="Helical" evidence="16">
    <location>
        <begin position="257"/>
        <end position="281"/>
    </location>
</feature>
<accession>A0A162URR1</accession>
<evidence type="ECO:0000256" key="6">
    <source>
        <dbReference type="ARBA" id="ARBA00022679"/>
    </source>
</evidence>
<dbReference type="GO" id="GO:0005789">
    <property type="term" value="C:endoplasmic reticulum membrane"/>
    <property type="evidence" value="ECO:0007669"/>
    <property type="project" value="UniProtKB-SubCell"/>
</dbReference>
<evidence type="ECO:0000256" key="8">
    <source>
        <dbReference type="ARBA" id="ARBA00022824"/>
    </source>
</evidence>
<dbReference type="EC" id="2.4.1.-" evidence="16"/>
<keyword evidence="20" id="KW-1185">Reference proteome</keyword>